<name>A0A6A6H211_VIRVR</name>
<dbReference type="CDD" id="cd09917">
    <property type="entry name" value="F-box_SF"/>
    <property type="match status" value="1"/>
</dbReference>
<dbReference type="OrthoDB" id="550575at2759"/>
<dbReference type="SUPFAM" id="SSF50998">
    <property type="entry name" value="Quinoprotein alcohol dehydrogenase-like"/>
    <property type="match status" value="1"/>
</dbReference>
<dbReference type="Proteomes" id="UP000800092">
    <property type="component" value="Unassembled WGS sequence"/>
</dbReference>
<dbReference type="EMBL" id="ML991819">
    <property type="protein sequence ID" value="KAF2232124.1"/>
    <property type="molecule type" value="Genomic_DNA"/>
</dbReference>
<organism evidence="2 3">
    <name type="scientific">Viridothelium virens</name>
    <name type="common">Speckled blister lichen</name>
    <name type="synonym">Trypethelium virens</name>
    <dbReference type="NCBI Taxonomy" id="1048519"/>
    <lineage>
        <taxon>Eukaryota</taxon>
        <taxon>Fungi</taxon>
        <taxon>Dikarya</taxon>
        <taxon>Ascomycota</taxon>
        <taxon>Pezizomycotina</taxon>
        <taxon>Dothideomycetes</taxon>
        <taxon>Dothideomycetes incertae sedis</taxon>
        <taxon>Trypetheliales</taxon>
        <taxon>Trypetheliaceae</taxon>
        <taxon>Viridothelium</taxon>
    </lineage>
</organism>
<dbReference type="InterPro" id="IPR036047">
    <property type="entry name" value="F-box-like_dom_sf"/>
</dbReference>
<dbReference type="AlphaFoldDB" id="A0A6A6H211"/>
<evidence type="ECO:0000259" key="1">
    <source>
        <dbReference type="PROSITE" id="PS50181"/>
    </source>
</evidence>
<dbReference type="SUPFAM" id="SSF81383">
    <property type="entry name" value="F-box domain"/>
    <property type="match status" value="1"/>
</dbReference>
<evidence type="ECO:0000313" key="2">
    <source>
        <dbReference type="EMBL" id="KAF2232124.1"/>
    </source>
</evidence>
<gene>
    <name evidence="2" type="ORF">EV356DRAFT_450863</name>
</gene>
<dbReference type="Pfam" id="PF12937">
    <property type="entry name" value="F-box-like"/>
    <property type="match status" value="1"/>
</dbReference>
<dbReference type="PROSITE" id="PS50181">
    <property type="entry name" value="FBOX"/>
    <property type="match status" value="1"/>
</dbReference>
<sequence length="507" mass="57586">MASLAQLPSEILLQIIEYLPIPSIAALIQTSRGWHQFIDHGHQDHIYQSKAGCYPASSRDIASFLKHSPSFTGYLDDVSTWKQLCKKQSLLMRNWTCDRPMVRESLIHVRRNAVWRFRPDFENRWFMSTSVSGGIAVTDMDTGQRLWHLPEDFVRPYAHLEYDKGWAVWDKGENALEIWKVVQSEGERGQFEQVAILHHDCETRGFHLRYPTLCVVSTQGQAFVYDLSQETSRLHTEFNIRTGAVGHLCQEDKAVMYSFGTEGYHFHSKETGGLLGILEPKTCTTHVCHIRHPLLTPGYKHAQVEDSPSPPYLPGPPTRDHLVRLELDSGPHSRHTADYLSPEDDEWGAGSLFGKIMVGVSKSGRVIICSDWPEAIRSRERAAAVSTIIECEANPSNFHLGGWLSINHNRVLFEVADSLYILTLPEDGMPFVHQPQPIFATPLSASQQHNIPASWMGVFDDCIMSTFALLCRRYERIDPTQSENEAIYHIRTYATKAIRVMSFTPDV</sequence>
<accession>A0A6A6H211</accession>
<protein>
    <recommendedName>
        <fullName evidence="1">F-box domain-containing protein</fullName>
    </recommendedName>
</protein>
<dbReference type="SMART" id="SM00256">
    <property type="entry name" value="FBOX"/>
    <property type="match status" value="1"/>
</dbReference>
<reference evidence="2" key="1">
    <citation type="journal article" date="2020" name="Stud. Mycol.">
        <title>101 Dothideomycetes genomes: a test case for predicting lifestyles and emergence of pathogens.</title>
        <authorList>
            <person name="Haridas S."/>
            <person name="Albert R."/>
            <person name="Binder M."/>
            <person name="Bloem J."/>
            <person name="Labutti K."/>
            <person name="Salamov A."/>
            <person name="Andreopoulos B."/>
            <person name="Baker S."/>
            <person name="Barry K."/>
            <person name="Bills G."/>
            <person name="Bluhm B."/>
            <person name="Cannon C."/>
            <person name="Castanera R."/>
            <person name="Culley D."/>
            <person name="Daum C."/>
            <person name="Ezra D."/>
            <person name="Gonzalez J."/>
            <person name="Henrissat B."/>
            <person name="Kuo A."/>
            <person name="Liang C."/>
            <person name="Lipzen A."/>
            <person name="Lutzoni F."/>
            <person name="Magnuson J."/>
            <person name="Mondo S."/>
            <person name="Nolan M."/>
            <person name="Ohm R."/>
            <person name="Pangilinan J."/>
            <person name="Park H.-J."/>
            <person name="Ramirez L."/>
            <person name="Alfaro M."/>
            <person name="Sun H."/>
            <person name="Tritt A."/>
            <person name="Yoshinaga Y."/>
            <person name="Zwiers L.-H."/>
            <person name="Turgeon B."/>
            <person name="Goodwin S."/>
            <person name="Spatafora J."/>
            <person name="Crous P."/>
            <person name="Grigoriev I."/>
        </authorList>
    </citation>
    <scope>NUCLEOTIDE SEQUENCE</scope>
    <source>
        <strain evidence="2">Tuck. ex Michener</strain>
    </source>
</reference>
<dbReference type="Gene3D" id="1.20.1280.50">
    <property type="match status" value="1"/>
</dbReference>
<proteinExistence type="predicted"/>
<dbReference type="InterPro" id="IPR001810">
    <property type="entry name" value="F-box_dom"/>
</dbReference>
<keyword evidence="3" id="KW-1185">Reference proteome</keyword>
<dbReference type="InterPro" id="IPR011047">
    <property type="entry name" value="Quinoprotein_ADH-like_sf"/>
</dbReference>
<evidence type="ECO:0000313" key="3">
    <source>
        <dbReference type="Proteomes" id="UP000800092"/>
    </source>
</evidence>
<feature type="domain" description="F-box" evidence="1">
    <location>
        <begin position="1"/>
        <end position="50"/>
    </location>
</feature>